<dbReference type="OrthoDB" id="5424391at2759"/>
<evidence type="ECO:0000313" key="2">
    <source>
        <dbReference type="EMBL" id="KAA8646281.1"/>
    </source>
</evidence>
<dbReference type="RefSeq" id="XP_033425642.1">
    <property type="nucleotide sequence ID" value="XM_033572327.1"/>
</dbReference>
<dbReference type="VEuPathDB" id="FungiDB:EYZ11_000635"/>
<dbReference type="EMBL" id="SOSA01000009">
    <property type="protein sequence ID" value="THC99937.1"/>
    <property type="molecule type" value="Genomic_DNA"/>
</dbReference>
<name>A0A4S3JWW2_9EURO</name>
<evidence type="ECO:0000313" key="5">
    <source>
        <dbReference type="Proteomes" id="UP000324241"/>
    </source>
</evidence>
<feature type="compositionally biased region" description="Basic and acidic residues" evidence="1">
    <location>
        <begin position="41"/>
        <end position="58"/>
    </location>
</feature>
<feature type="region of interest" description="Disordered" evidence="1">
    <location>
        <begin position="41"/>
        <end position="70"/>
    </location>
</feature>
<sequence length="420" mass="46569">MKGTSIFSFAPWSKIHPPLPRTPRESQQLLNALTSSFRRQLDHEHPPSHSLDRDDNGDRPPVNPNSSVHATDSHLRAILDNPLFRVVPAKSVANRGQSGMSNVEQQRLAREPMVVFDELVASGSVTVGGLRSCLKSQLLLASRHTGNGFIQAMKESRAGSKVVTWWFSSDSAARKMLFKSRASTSSLMKFMVAEGLQDTVMLWLRIVSKKELGEGQNGRIPDAVAHQLFSNLLLDLVVAEIQYGGGVSSALRFYLQACKPHLPAKEEVLGQSVKSMLLPAGTHLGQSIVQDGQMSTGNMPATVYEDFIGVLSTLSPTSLLLATISLYHPTYPDPTPLLQFVETLPPDRLDTWTDTTRERFMRPGFDALRILLDQQRSREASYLARFMQQQLPGRPGQEMARHIVSAEEEDMLARLDLAFT</sequence>
<comment type="caution">
    <text evidence="3">The sequence shown here is derived from an EMBL/GenBank/DDBJ whole genome shotgun (WGS) entry which is preliminary data.</text>
</comment>
<protein>
    <submittedName>
        <fullName evidence="2">Saccharopine dehydrogenase</fullName>
    </submittedName>
</protein>
<dbReference type="GeneID" id="54330410"/>
<dbReference type="Proteomes" id="UP000308092">
    <property type="component" value="Unassembled WGS sequence"/>
</dbReference>
<dbReference type="Proteomes" id="UP000324241">
    <property type="component" value="Unassembled WGS sequence"/>
</dbReference>
<reference evidence="3 4" key="1">
    <citation type="submission" date="2019-03" db="EMBL/GenBank/DDBJ databases">
        <title>The genome sequence of a newly discovered highly antifungal drug resistant Aspergillus species, Aspergillus tanneri NIH 1004.</title>
        <authorList>
            <person name="Mounaud S."/>
            <person name="Singh I."/>
            <person name="Joardar V."/>
            <person name="Pakala S."/>
            <person name="Pakala S."/>
            <person name="Venepally P."/>
            <person name="Hoover J."/>
            <person name="Nierman W."/>
            <person name="Chung J."/>
            <person name="Losada L."/>
        </authorList>
    </citation>
    <scope>NUCLEOTIDE SEQUENCE [LARGE SCALE GENOMIC DNA]</scope>
    <source>
        <strain evidence="3 4">NIH1004</strain>
    </source>
</reference>
<dbReference type="EMBL" id="QUQM01000007">
    <property type="protein sequence ID" value="KAA8646281.1"/>
    <property type="molecule type" value="Genomic_DNA"/>
</dbReference>
<keyword evidence="4" id="KW-1185">Reference proteome</keyword>
<accession>A0A4S3JWW2</accession>
<gene>
    <name evidence="2" type="primary">LYS1_3</name>
    <name evidence="2" type="ORF">ATNIH1004_007708</name>
    <name evidence="3" type="ORF">EYZ11_000635</name>
</gene>
<dbReference type="AlphaFoldDB" id="A0A4S3JWW2"/>
<organism evidence="3 4">
    <name type="scientific">Aspergillus tanneri</name>
    <dbReference type="NCBI Taxonomy" id="1220188"/>
    <lineage>
        <taxon>Eukaryota</taxon>
        <taxon>Fungi</taxon>
        <taxon>Dikarya</taxon>
        <taxon>Ascomycota</taxon>
        <taxon>Pezizomycotina</taxon>
        <taxon>Eurotiomycetes</taxon>
        <taxon>Eurotiomycetidae</taxon>
        <taxon>Eurotiales</taxon>
        <taxon>Aspergillaceae</taxon>
        <taxon>Aspergillus</taxon>
        <taxon>Aspergillus subgen. Circumdati</taxon>
    </lineage>
</organism>
<evidence type="ECO:0000313" key="4">
    <source>
        <dbReference type="Proteomes" id="UP000308092"/>
    </source>
</evidence>
<evidence type="ECO:0000313" key="3">
    <source>
        <dbReference type="EMBL" id="THC99937.1"/>
    </source>
</evidence>
<proteinExistence type="predicted"/>
<evidence type="ECO:0000256" key="1">
    <source>
        <dbReference type="SAM" id="MobiDB-lite"/>
    </source>
</evidence>
<reference evidence="2 5" key="2">
    <citation type="submission" date="2019-08" db="EMBL/GenBank/DDBJ databases">
        <title>The genome sequence of a newly discovered highly antifungal drug resistant Aspergillus species, Aspergillus tanneri NIH 1004.</title>
        <authorList>
            <person name="Mounaud S."/>
            <person name="Singh I."/>
            <person name="Joardar V."/>
            <person name="Pakala S."/>
            <person name="Pakala S."/>
            <person name="Venepally P."/>
            <person name="Chung J.K."/>
            <person name="Losada L."/>
            <person name="Nierman W.C."/>
        </authorList>
    </citation>
    <scope>NUCLEOTIDE SEQUENCE [LARGE SCALE GENOMIC DNA]</scope>
    <source>
        <strain evidence="2 5">NIH1004</strain>
    </source>
</reference>